<gene>
    <name evidence="1" type="ORF">GLOINDRAFT_91623</name>
</gene>
<evidence type="ECO:0000313" key="1">
    <source>
        <dbReference type="EMBL" id="ESA21960.1"/>
    </source>
</evidence>
<proteinExistence type="predicted"/>
<sequence>MLTHIYGLLNWHEFFMNLNQAKKRSIIMVESESSCLKDSSYGLSVRIGSSTEEFLNAGFSGDGTSHSIRLILHETNNYLRLMISDNVKFTSLKYESDLELSLILNVKDQQFLLVFHEFLQKSLPLSYLPFFRIYFDQMSSLGFTVSYKKSSFVKISGKMIYNYKLCKFNDFLGKYYSEKLKEIRWEP</sequence>
<reference evidence="1" key="1">
    <citation type="submission" date="2013-07" db="EMBL/GenBank/DDBJ databases">
        <title>The genome of an arbuscular mycorrhizal fungus provides insights into the evolution of the oldest plant symbiosis.</title>
        <authorList>
            <consortium name="DOE Joint Genome Institute"/>
            <person name="Tisserant E."/>
            <person name="Malbreil M."/>
            <person name="Kuo A."/>
            <person name="Kohler A."/>
            <person name="Symeonidi A."/>
            <person name="Balestrini R."/>
            <person name="Charron P."/>
            <person name="Duensing N."/>
            <person name="Frei-dit-Frey N."/>
            <person name="Gianinazzi-Pearson V."/>
            <person name="Gilbert B."/>
            <person name="Handa Y."/>
            <person name="Hijri M."/>
            <person name="Kaul R."/>
            <person name="Kawaguchi M."/>
            <person name="Krajinski F."/>
            <person name="Lammers P."/>
            <person name="Lapierre D."/>
            <person name="Masclaux F.G."/>
            <person name="Murat C."/>
            <person name="Morin E."/>
            <person name="Ndikumana S."/>
            <person name="Pagni M."/>
            <person name="Petitpierre D."/>
            <person name="Requena N."/>
            <person name="Rosikiewicz P."/>
            <person name="Riley R."/>
            <person name="Saito K."/>
            <person name="San Clemente H."/>
            <person name="Shapiro H."/>
            <person name="van Tuinen D."/>
            <person name="Becard G."/>
            <person name="Bonfante P."/>
            <person name="Paszkowski U."/>
            <person name="Shachar-Hill Y."/>
            <person name="Young J.P."/>
            <person name="Sanders I.R."/>
            <person name="Henrissat B."/>
            <person name="Rensing S.A."/>
            <person name="Grigoriev I.V."/>
            <person name="Corradi N."/>
            <person name="Roux C."/>
            <person name="Martin F."/>
        </authorList>
    </citation>
    <scope>NUCLEOTIDE SEQUENCE</scope>
    <source>
        <strain evidence="1">DAOM 197198</strain>
    </source>
</reference>
<name>U9UNI6_RHIID</name>
<protein>
    <submittedName>
        <fullName evidence="1">Uncharacterized protein</fullName>
    </submittedName>
</protein>
<dbReference type="HOGENOM" id="CLU_1448423_0_0_1"/>
<accession>U9UNI6</accession>
<dbReference type="EMBL" id="KI276000">
    <property type="protein sequence ID" value="ESA21960.1"/>
    <property type="molecule type" value="Genomic_DNA"/>
</dbReference>
<organism evidence="1">
    <name type="scientific">Rhizophagus irregularis (strain DAOM 181602 / DAOM 197198 / MUCL 43194)</name>
    <name type="common">Arbuscular mycorrhizal fungus</name>
    <name type="synonym">Glomus intraradices</name>
    <dbReference type="NCBI Taxonomy" id="747089"/>
    <lineage>
        <taxon>Eukaryota</taxon>
        <taxon>Fungi</taxon>
        <taxon>Fungi incertae sedis</taxon>
        <taxon>Mucoromycota</taxon>
        <taxon>Glomeromycotina</taxon>
        <taxon>Glomeromycetes</taxon>
        <taxon>Glomerales</taxon>
        <taxon>Glomeraceae</taxon>
        <taxon>Rhizophagus</taxon>
    </lineage>
</organism>
<dbReference type="AlphaFoldDB" id="U9UNI6"/>